<dbReference type="PANTHER" id="PTHR39321:SF3">
    <property type="entry name" value="PHOSPHOPANTETHEINE ADENYLYLTRANSFERASE"/>
    <property type="match status" value="1"/>
</dbReference>
<dbReference type="GO" id="GO:0004515">
    <property type="term" value="F:nicotinate-nucleotide adenylyltransferase activity"/>
    <property type="evidence" value="ECO:0007669"/>
    <property type="project" value="UniProtKB-EC"/>
</dbReference>
<dbReference type="PANTHER" id="PTHR39321">
    <property type="entry name" value="NICOTINATE-NUCLEOTIDE ADENYLYLTRANSFERASE-RELATED"/>
    <property type="match status" value="1"/>
</dbReference>
<evidence type="ECO:0000256" key="4">
    <source>
        <dbReference type="ARBA" id="ARBA00022695"/>
    </source>
</evidence>
<dbReference type="GO" id="GO:0005524">
    <property type="term" value="F:ATP binding"/>
    <property type="evidence" value="ECO:0007669"/>
    <property type="project" value="UniProtKB-KW"/>
</dbReference>
<dbReference type="CDD" id="cd02165">
    <property type="entry name" value="NMNAT"/>
    <property type="match status" value="1"/>
</dbReference>
<sequence>MNVGILGGTFDPVHLGHLSIASSAMDQAALEKVLFIPAGQPRLKRSEPSASVDHRQEMVRLATLDIPNYQVCDIEAHRPGPTYSVDTLVELSDKLGPSADLFFILGLDVLGQLDRWKEPERVLELCQLLVLNRPGEQDFDWTGFYGRIPEAKNRVQVVIAPLVDVSATDLRNRASAGEPLEGQVPDAVAEYIRQQGLYLTAGEGRTAN</sequence>
<dbReference type="EC" id="2.7.7.18" evidence="9"/>
<organism evidence="9">
    <name type="scientific">hydrothermal vent metagenome</name>
    <dbReference type="NCBI Taxonomy" id="652676"/>
    <lineage>
        <taxon>unclassified sequences</taxon>
        <taxon>metagenomes</taxon>
        <taxon>ecological metagenomes</taxon>
    </lineage>
</organism>
<dbReference type="Pfam" id="PF01467">
    <property type="entry name" value="CTP_transf_like"/>
    <property type="match status" value="1"/>
</dbReference>
<dbReference type="NCBIfam" id="NF000840">
    <property type="entry name" value="PRK00071.1-3"/>
    <property type="match status" value="1"/>
</dbReference>
<dbReference type="UniPathway" id="UPA00253"/>
<dbReference type="Gene3D" id="3.40.50.620">
    <property type="entry name" value="HUPs"/>
    <property type="match status" value="1"/>
</dbReference>
<dbReference type="NCBIfam" id="TIGR00482">
    <property type="entry name" value="nicotinate (nicotinamide) nucleotide adenylyltransferase"/>
    <property type="match status" value="1"/>
</dbReference>
<evidence type="ECO:0000313" key="9">
    <source>
        <dbReference type="EMBL" id="CUV02612.1"/>
    </source>
</evidence>
<dbReference type="SUPFAM" id="SSF52374">
    <property type="entry name" value="Nucleotidylyl transferase"/>
    <property type="match status" value="1"/>
</dbReference>
<keyword evidence="3 9" id="KW-0808">Transferase</keyword>
<feature type="domain" description="Cytidyltransferase-like" evidence="8">
    <location>
        <begin position="5"/>
        <end position="173"/>
    </location>
</feature>
<keyword evidence="2" id="KW-0662">Pyridine nucleotide biosynthesis</keyword>
<evidence type="ECO:0000256" key="2">
    <source>
        <dbReference type="ARBA" id="ARBA00022642"/>
    </source>
</evidence>
<evidence type="ECO:0000259" key="8">
    <source>
        <dbReference type="Pfam" id="PF01467"/>
    </source>
</evidence>
<evidence type="ECO:0000256" key="6">
    <source>
        <dbReference type="ARBA" id="ARBA00022840"/>
    </source>
</evidence>
<proteinExistence type="inferred from homology"/>
<keyword evidence="5" id="KW-0547">Nucleotide-binding</keyword>
<dbReference type="InterPro" id="IPR014729">
    <property type="entry name" value="Rossmann-like_a/b/a_fold"/>
</dbReference>
<dbReference type="InterPro" id="IPR005248">
    <property type="entry name" value="NadD/NMNAT"/>
</dbReference>
<dbReference type="InterPro" id="IPR004821">
    <property type="entry name" value="Cyt_trans-like"/>
</dbReference>
<dbReference type="GO" id="GO:0009435">
    <property type="term" value="P:NAD+ biosynthetic process"/>
    <property type="evidence" value="ECO:0007669"/>
    <property type="project" value="UniProtKB-UniPathway"/>
</dbReference>
<dbReference type="HAMAP" id="MF_00244">
    <property type="entry name" value="NaMN_adenylyltr"/>
    <property type="match status" value="1"/>
</dbReference>
<keyword evidence="7" id="KW-0520">NAD</keyword>
<comment type="pathway">
    <text evidence="1">Cofactor biosynthesis; NAD(+) biosynthesis.</text>
</comment>
<dbReference type="AlphaFoldDB" id="A0A160V9C9"/>
<evidence type="ECO:0000256" key="7">
    <source>
        <dbReference type="ARBA" id="ARBA00023027"/>
    </source>
</evidence>
<name>A0A160V9C9_9ZZZZ</name>
<reference evidence="9" key="1">
    <citation type="submission" date="2015-10" db="EMBL/GenBank/DDBJ databases">
        <authorList>
            <person name="Gilbert D.G."/>
        </authorList>
    </citation>
    <scope>NUCLEOTIDE SEQUENCE</scope>
</reference>
<dbReference type="EMBL" id="FAXA01000278">
    <property type="protein sequence ID" value="CUV02612.1"/>
    <property type="molecule type" value="Genomic_DNA"/>
</dbReference>
<gene>
    <name evidence="9" type="ORF">MGWOODY_Clf1298</name>
</gene>
<keyword evidence="6" id="KW-0067">ATP-binding</keyword>
<evidence type="ECO:0000256" key="1">
    <source>
        <dbReference type="ARBA" id="ARBA00004790"/>
    </source>
</evidence>
<evidence type="ECO:0000256" key="3">
    <source>
        <dbReference type="ARBA" id="ARBA00022679"/>
    </source>
</evidence>
<protein>
    <submittedName>
        <fullName evidence="9">Nicotinate-nucleotide adenylyltransferase</fullName>
        <ecNumber evidence="9">2.7.7.18</ecNumber>
    </submittedName>
</protein>
<accession>A0A160V9C9</accession>
<keyword evidence="4 9" id="KW-0548">Nucleotidyltransferase</keyword>
<dbReference type="NCBIfam" id="TIGR00125">
    <property type="entry name" value="cyt_tran_rel"/>
    <property type="match status" value="1"/>
</dbReference>
<evidence type="ECO:0000256" key="5">
    <source>
        <dbReference type="ARBA" id="ARBA00022741"/>
    </source>
</evidence>